<dbReference type="PANTHER" id="PTHR44259">
    <property type="entry name" value="OS07G0183000 PROTEIN-RELATED"/>
    <property type="match status" value="1"/>
</dbReference>
<evidence type="ECO:0000259" key="1">
    <source>
        <dbReference type="Pfam" id="PF03478"/>
    </source>
</evidence>
<feature type="domain" description="KIB1-4 beta-propeller" evidence="1">
    <location>
        <begin position="63"/>
        <end position="316"/>
    </location>
</feature>
<protein>
    <recommendedName>
        <fullName evidence="1">KIB1-4 beta-propeller domain-containing protein</fullName>
    </recommendedName>
</protein>
<dbReference type="AlphaFoldDB" id="A0AAD1ZE33"/>
<organism evidence="2 3">
    <name type="scientific">Fraxinus pennsylvanica</name>
    <dbReference type="NCBI Taxonomy" id="56036"/>
    <lineage>
        <taxon>Eukaryota</taxon>
        <taxon>Viridiplantae</taxon>
        <taxon>Streptophyta</taxon>
        <taxon>Embryophyta</taxon>
        <taxon>Tracheophyta</taxon>
        <taxon>Spermatophyta</taxon>
        <taxon>Magnoliopsida</taxon>
        <taxon>eudicotyledons</taxon>
        <taxon>Gunneridae</taxon>
        <taxon>Pentapetalae</taxon>
        <taxon>asterids</taxon>
        <taxon>lamiids</taxon>
        <taxon>Lamiales</taxon>
        <taxon>Oleaceae</taxon>
        <taxon>Oleeae</taxon>
        <taxon>Fraxinus</taxon>
    </lineage>
</organism>
<dbReference type="InterPro" id="IPR005174">
    <property type="entry name" value="KIB1-4_b-propeller"/>
</dbReference>
<dbReference type="InterPro" id="IPR050942">
    <property type="entry name" value="F-box_BR-signaling"/>
</dbReference>
<sequence length="494" mass="56038">MVLKVNKDTEILKFSYLPQNTQNFRKILILYSLFQDMADWVELPLDILGYLIPWRILFSLVLFPEAIGRKCFGAGYGWLMTIGTDLQINLLHPFSRQQICLPPMLTFPVQYDYNDQFPPQDYYYFFVRKIVMSSNPGMKKSSPNYNPDCIVAAIYGENDILAFARLGESVWTNITVPSRSYDDIVCYSGKFYVVDCHGVVVVCDLDDDNDPKAIVVAPAPTKTRDSIRKYLVESAGDLCFSLEESRGEGNKYAHSLVELNTLGDQALFLGHNVSTSLSSSECKGTFKANCIYFTDDNFELYSLEPGGGGNDAGIFDMEKGTIELNYGRDFHSYTSPSLWFLKVADGKSWLLMAVQLLGGPARPNRELLYSDDRLQIVIGLQDEVYNCTEAVFSKEKENEERKKPKNGESREKVNMTADVEVNQLTGTGIVIGIMTERDRYQERSHERNGRGSHEETSCFGEDRRFSLQIHINHRALALMQQLQDIIAAEELEVK</sequence>
<accession>A0AAD1ZE33</accession>
<evidence type="ECO:0000313" key="3">
    <source>
        <dbReference type="Proteomes" id="UP000834106"/>
    </source>
</evidence>
<dbReference type="Pfam" id="PF03478">
    <property type="entry name" value="Beta-prop_KIB1-4"/>
    <property type="match status" value="1"/>
</dbReference>
<dbReference type="Proteomes" id="UP000834106">
    <property type="component" value="Chromosome 9"/>
</dbReference>
<gene>
    <name evidence="2" type="ORF">FPE_LOCUS15044</name>
</gene>
<reference evidence="2" key="1">
    <citation type="submission" date="2023-05" db="EMBL/GenBank/DDBJ databases">
        <authorList>
            <person name="Huff M."/>
        </authorList>
    </citation>
    <scope>NUCLEOTIDE SEQUENCE</scope>
</reference>
<name>A0AAD1ZE33_9LAMI</name>
<dbReference type="PANTHER" id="PTHR44259:SF108">
    <property type="entry name" value="F-BOX PROTEIN SKIP23-LIKE"/>
    <property type="match status" value="1"/>
</dbReference>
<dbReference type="EMBL" id="OU503044">
    <property type="protein sequence ID" value="CAI9767614.1"/>
    <property type="molecule type" value="Genomic_DNA"/>
</dbReference>
<evidence type="ECO:0000313" key="2">
    <source>
        <dbReference type="EMBL" id="CAI9767614.1"/>
    </source>
</evidence>
<keyword evidence="3" id="KW-1185">Reference proteome</keyword>
<proteinExistence type="predicted"/>